<evidence type="ECO:0000256" key="1">
    <source>
        <dbReference type="ARBA" id="ARBA00022553"/>
    </source>
</evidence>
<keyword evidence="4" id="KW-1185">Reference proteome</keyword>
<organism evidence="3 4">
    <name type="scientific">Oopsacas minuta</name>
    <dbReference type="NCBI Taxonomy" id="111878"/>
    <lineage>
        <taxon>Eukaryota</taxon>
        <taxon>Metazoa</taxon>
        <taxon>Porifera</taxon>
        <taxon>Hexactinellida</taxon>
        <taxon>Hexasterophora</taxon>
        <taxon>Lyssacinosida</taxon>
        <taxon>Leucopsacidae</taxon>
        <taxon>Oopsacas</taxon>
    </lineage>
</organism>
<dbReference type="PANTHER" id="PTHR16095">
    <property type="entry name" value="TRANSMEMBRANE PROTEIN 143 FAMILY MEMBER"/>
    <property type="match status" value="1"/>
</dbReference>
<keyword evidence="2" id="KW-1133">Transmembrane helix</keyword>
<reference evidence="3 4" key="1">
    <citation type="journal article" date="2023" name="BMC Biol.">
        <title>The compact genome of the sponge Oopsacas minuta (Hexactinellida) is lacking key metazoan core genes.</title>
        <authorList>
            <person name="Santini S."/>
            <person name="Schenkelaars Q."/>
            <person name="Jourda C."/>
            <person name="Duchesne M."/>
            <person name="Belahbib H."/>
            <person name="Rocher C."/>
            <person name="Selva M."/>
            <person name="Riesgo A."/>
            <person name="Vervoort M."/>
            <person name="Leys S.P."/>
            <person name="Kodjabachian L."/>
            <person name="Le Bivic A."/>
            <person name="Borchiellini C."/>
            <person name="Claverie J.M."/>
            <person name="Renard E."/>
        </authorList>
    </citation>
    <scope>NUCLEOTIDE SEQUENCE [LARGE SCALE GENOMIC DNA]</scope>
    <source>
        <strain evidence="3">SPO-2</strain>
    </source>
</reference>
<dbReference type="EMBL" id="JAKMXF010000365">
    <property type="protein sequence ID" value="KAI6645910.1"/>
    <property type="molecule type" value="Genomic_DNA"/>
</dbReference>
<gene>
    <name evidence="3" type="ORF">LOD99_13168</name>
</gene>
<dbReference type="Pfam" id="PF12576">
    <property type="entry name" value="DUF3754"/>
    <property type="match status" value="1"/>
</dbReference>
<dbReference type="AlphaFoldDB" id="A0AAV7JB61"/>
<comment type="caution">
    <text evidence="3">The sequence shown here is derived from an EMBL/GenBank/DDBJ whole genome shotgun (WGS) entry which is preliminary data.</text>
</comment>
<keyword evidence="2" id="KW-0812">Transmembrane</keyword>
<proteinExistence type="predicted"/>
<protein>
    <submittedName>
        <fullName evidence="3">Membrane protein</fullName>
    </submittedName>
</protein>
<accession>A0AAV7JB61</accession>
<evidence type="ECO:0000256" key="2">
    <source>
        <dbReference type="SAM" id="Phobius"/>
    </source>
</evidence>
<dbReference type="PANTHER" id="PTHR16095:SF11">
    <property type="entry name" value="TRANSMEMBRANE PROTEIN 143"/>
    <property type="match status" value="1"/>
</dbReference>
<keyword evidence="1" id="KW-0597">Phosphoprotein</keyword>
<sequence length="462" mass="52895">MFSLSKSVLRARLSRYVSTSTTSTTIPAGSVKRKQIIVKSSDKIRRDALKNITRVDNYISITRRDLFTALINKNNFMSQNEQKLLNQLVGGMQHSLIQKMNSTHENMKEMYDYLNPDKDTYASRHLSQQERIGQEASLLQDLSRILSMANFREIPKGSMNILLQPHDTKGVLVSVNTKELTTCRMWVRGWAQDVLSDKSVINLLRHKMSGWLGLRAQEREQGTVNASRLVLVIRKASDRKLLLKAFKDVDLMRIEELLPNAKVRMKDFDKKIQIGIISLGAVSLLLKYLVLGSTPLSASWTLLIIGGIVLSRTWFGYTNKRNAYLVKLMQTLYYNNLANNNGVIAYLTDRAIDERLKQLMLAYCFLLCVPNRRGVMGTSHTMLPPKYYDTTKLKTTIEDWVLSQFEIKIDFDIEDALRDLSDVGILKDIRGELIVSPIEESLNILPKPLYEWSERDRTGLEL</sequence>
<dbReference type="Proteomes" id="UP001165289">
    <property type="component" value="Unassembled WGS sequence"/>
</dbReference>
<name>A0AAV7JB61_9METZ</name>
<evidence type="ECO:0000313" key="4">
    <source>
        <dbReference type="Proteomes" id="UP001165289"/>
    </source>
</evidence>
<dbReference type="InterPro" id="IPR022227">
    <property type="entry name" value="DUF3754"/>
</dbReference>
<feature type="transmembrane region" description="Helical" evidence="2">
    <location>
        <begin position="297"/>
        <end position="315"/>
    </location>
</feature>
<feature type="transmembrane region" description="Helical" evidence="2">
    <location>
        <begin position="272"/>
        <end position="291"/>
    </location>
</feature>
<evidence type="ECO:0000313" key="3">
    <source>
        <dbReference type="EMBL" id="KAI6645910.1"/>
    </source>
</evidence>
<keyword evidence="2" id="KW-0472">Membrane</keyword>